<feature type="region of interest" description="Disordered" evidence="5">
    <location>
        <begin position="1"/>
        <end position="45"/>
    </location>
</feature>
<dbReference type="GO" id="GO:0055038">
    <property type="term" value="C:recycling endosome membrane"/>
    <property type="evidence" value="ECO:0007669"/>
    <property type="project" value="TreeGrafter"/>
</dbReference>
<evidence type="ECO:0000256" key="3">
    <source>
        <dbReference type="ARBA" id="ARBA00022989"/>
    </source>
</evidence>
<dbReference type="OrthoDB" id="242866at2759"/>
<evidence type="ECO:0000256" key="6">
    <source>
        <dbReference type="SAM" id="Phobius"/>
    </source>
</evidence>
<organism evidence="7 8">
    <name type="scientific">Wallemia hederae</name>
    <dbReference type="NCBI Taxonomy" id="1540922"/>
    <lineage>
        <taxon>Eukaryota</taxon>
        <taxon>Fungi</taxon>
        <taxon>Dikarya</taxon>
        <taxon>Basidiomycota</taxon>
        <taxon>Wallemiomycotina</taxon>
        <taxon>Wallemiomycetes</taxon>
        <taxon>Wallemiales</taxon>
        <taxon>Wallemiaceae</taxon>
        <taxon>Wallemia</taxon>
    </lineage>
</organism>
<name>A0A4T0FJ40_9BASI</name>
<dbReference type="PANTHER" id="PTHR10687">
    <property type="entry name" value="SECRETORY CARRIER-ASSOCIATED MEMBRANE PROTEIN SCAMP"/>
    <property type="match status" value="1"/>
</dbReference>
<dbReference type="Proteomes" id="UP000310189">
    <property type="component" value="Unassembled WGS sequence"/>
</dbReference>
<evidence type="ECO:0000313" key="7">
    <source>
        <dbReference type="EMBL" id="TIA87384.1"/>
    </source>
</evidence>
<keyword evidence="8" id="KW-1185">Reference proteome</keyword>
<feature type="transmembrane region" description="Helical" evidence="6">
    <location>
        <begin position="166"/>
        <end position="190"/>
    </location>
</feature>
<gene>
    <name evidence="7" type="ORF">E3P99_03198</name>
</gene>
<comment type="caution">
    <text evidence="7">The sequence shown here is derived from an EMBL/GenBank/DDBJ whole genome shotgun (WGS) entry which is preliminary data.</text>
</comment>
<keyword evidence="3 6" id="KW-1133">Transmembrane helix</keyword>
<keyword evidence="2 6" id="KW-0812">Transmembrane</keyword>
<evidence type="ECO:0008006" key="9">
    <source>
        <dbReference type="Google" id="ProtNLM"/>
    </source>
</evidence>
<reference evidence="7 8" key="1">
    <citation type="submission" date="2019-03" db="EMBL/GenBank/DDBJ databases">
        <title>Sequencing 23 genomes of Wallemia ichthyophaga.</title>
        <authorList>
            <person name="Gostincar C."/>
        </authorList>
    </citation>
    <scope>NUCLEOTIDE SEQUENCE [LARGE SCALE GENOMIC DNA]</scope>
    <source>
        <strain evidence="7 8">EXF-5753</strain>
    </source>
</reference>
<sequence>MSRPAENPFVDDEAENPFSETHALNRQYDDDDNLETPTQTNSFTYPSTTVDQREEDLARREVDIELRENRMKQFGRNNWPPFYPLIYLDIREEIPPEHRSMALMAYRLWMLLVGVFAINWVGCLLLLIQGDGFESLAAASGYLLIIPLSFLLWFRPLYNALMKGHAFYYLVYLFFGGCHIAFSIYVFIGIPSTGGDGLINTIRAFTSGKIASGVLGIISTVGWAIQGLGLAWVYLQVYRLYKRKGLTIDAAKSEVTAHGFRAYFSRSSSI</sequence>
<dbReference type="EMBL" id="SPNW01000057">
    <property type="protein sequence ID" value="TIA87384.1"/>
    <property type="molecule type" value="Genomic_DNA"/>
</dbReference>
<dbReference type="InterPro" id="IPR007273">
    <property type="entry name" value="SCAMP"/>
</dbReference>
<feature type="transmembrane region" description="Helical" evidence="6">
    <location>
        <begin position="135"/>
        <end position="154"/>
    </location>
</feature>
<dbReference type="PANTHER" id="PTHR10687:SF90">
    <property type="entry name" value="SECRETORY CARRIER MEMBRANE PROTEIN"/>
    <property type="match status" value="1"/>
</dbReference>
<evidence type="ECO:0000256" key="5">
    <source>
        <dbReference type="SAM" id="MobiDB-lite"/>
    </source>
</evidence>
<keyword evidence="4 6" id="KW-0472">Membrane</keyword>
<evidence type="ECO:0000256" key="2">
    <source>
        <dbReference type="ARBA" id="ARBA00022692"/>
    </source>
</evidence>
<evidence type="ECO:0000313" key="8">
    <source>
        <dbReference type="Proteomes" id="UP000310189"/>
    </source>
</evidence>
<evidence type="ECO:0000256" key="1">
    <source>
        <dbReference type="ARBA" id="ARBA00004141"/>
    </source>
</evidence>
<feature type="transmembrane region" description="Helical" evidence="6">
    <location>
        <begin position="210"/>
        <end position="235"/>
    </location>
</feature>
<dbReference type="AlphaFoldDB" id="A0A4T0FJ40"/>
<dbReference type="GO" id="GO:0032588">
    <property type="term" value="C:trans-Golgi network membrane"/>
    <property type="evidence" value="ECO:0007669"/>
    <property type="project" value="TreeGrafter"/>
</dbReference>
<feature type="compositionally biased region" description="Polar residues" evidence="5">
    <location>
        <begin position="35"/>
        <end position="45"/>
    </location>
</feature>
<proteinExistence type="predicted"/>
<dbReference type="GO" id="GO:0015031">
    <property type="term" value="P:protein transport"/>
    <property type="evidence" value="ECO:0007669"/>
    <property type="project" value="InterPro"/>
</dbReference>
<accession>A0A4T0FJ40</accession>
<comment type="subcellular location">
    <subcellularLocation>
        <location evidence="1">Membrane</location>
        <topology evidence="1">Multi-pass membrane protein</topology>
    </subcellularLocation>
</comment>
<protein>
    <recommendedName>
        <fullName evidence="9">Secretory carrier-associated membrane protein</fullName>
    </recommendedName>
</protein>
<evidence type="ECO:0000256" key="4">
    <source>
        <dbReference type="ARBA" id="ARBA00023136"/>
    </source>
</evidence>
<feature type="transmembrane region" description="Helical" evidence="6">
    <location>
        <begin position="108"/>
        <end position="129"/>
    </location>
</feature>
<dbReference type="Pfam" id="PF04144">
    <property type="entry name" value="SCAMP"/>
    <property type="match status" value="1"/>
</dbReference>